<keyword evidence="3" id="KW-1185">Reference proteome</keyword>
<organism evidence="2 3">
    <name type="scientific">Paenibacillus oleatilyticus</name>
    <dbReference type="NCBI Taxonomy" id="2594886"/>
    <lineage>
        <taxon>Bacteria</taxon>
        <taxon>Bacillati</taxon>
        <taxon>Bacillota</taxon>
        <taxon>Bacilli</taxon>
        <taxon>Bacillales</taxon>
        <taxon>Paenibacillaceae</taxon>
        <taxon>Paenibacillus</taxon>
    </lineage>
</organism>
<evidence type="ECO:0000313" key="2">
    <source>
        <dbReference type="EMBL" id="MFB0844503.1"/>
    </source>
</evidence>
<feature type="domain" description="Transposase IS110-like N-terminal" evidence="1">
    <location>
        <begin position="1"/>
        <end position="37"/>
    </location>
</feature>
<evidence type="ECO:0000259" key="1">
    <source>
        <dbReference type="Pfam" id="PF01548"/>
    </source>
</evidence>
<dbReference type="Pfam" id="PF01548">
    <property type="entry name" value="DEDD_Tnp_IS110"/>
    <property type="match status" value="1"/>
</dbReference>
<sequence length="60" mass="6956">MESTGHYWFPLAAYLKEQGIKIVVVNPHHVNKSSRLRSDFIQLQGLYSPLLPLRLSKSKY</sequence>
<reference evidence="2 3" key="1">
    <citation type="submission" date="2024-09" db="EMBL/GenBank/DDBJ databases">
        <authorList>
            <person name="Makale K.P.P."/>
            <person name="Makhzoum A."/>
            <person name="Rantong G."/>
            <person name="Rahube T.O."/>
        </authorList>
    </citation>
    <scope>NUCLEOTIDE SEQUENCE [LARGE SCALE GENOMIC DNA]</scope>
    <source>
        <strain evidence="2 3">KM_D13</strain>
    </source>
</reference>
<dbReference type="RefSeq" id="WP_373954853.1">
    <property type="nucleotide sequence ID" value="NZ_JBHDLN010000010.1"/>
</dbReference>
<proteinExistence type="predicted"/>
<accession>A0ABV4V350</accession>
<comment type="caution">
    <text evidence="2">The sequence shown here is derived from an EMBL/GenBank/DDBJ whole genome shotgun (WGS) entry which is preliminary data.</text>
</comment>
<dbReference type="Proteomes" id="UP001575622">
    <property type="component" value="Unassembled WGS sequence"/>
</dbReference>
<protein>
    <submittedName>
        <fullName evidence="2">Transposase</fullName>
    </submittedName>
</protein>
<evidence type="ECO:0000313" key="3">
    <source>
        <dbReference type="Proteomes" id="UP001575622"/>
    </source>
</evidence>
<gene>
    <name evidence="2" type="ORF">ACEU3E_20145</name>
</gene>
<dbReference type="InterPro" id="IPR002525">
    <property type="entry name" value="Transp_IS110-like_N"/>
</dbReference>
<name>A0ABV4V350_9BACL</name>
<dbReference type="EMBL" id="JBHDLN010000010">
    <property type="protein sequence ID" value="MFB0844503.1"/>
    <property type="molecule type" value="Genomic_DNA"/>
</dbReference>